<dbReference type="Pfam" id="PF00834">
    <property type="entry name" value="Ribul_P_3_epim"/>
    <property type="match status" value="1"/>
</dbReference>
<keyword evidence="13" id="KW-1185">Reference proteome</keyword>
<evidence type="ECO:0000256" key="7">
    <source>
        <dbReference type="ARBA" id="ARBA00013188"/>
    </source>
</evidence>
<dbReference type="EMBL" id="CP102453">
    <property type="protein sequence ID" value="UUX34085.1"/>
    <property type="molecule type" value="Genomic_DNA"/>
</dbReference>
<evidence type="ECO:0000256" key="6">
    <source>
        <dbReference type="ARBA" id="ARBA00009541"/>
    </source>
</evidence>
<dbReference type="CDD" id="cd00429">
    <property type="entry name" value="RPE"/>
    <property type="match status" value="1"/>
</dbReference>
<evidence type="ECO:0000256" key="4">
    <source>
        <dbReference type="ARBA" id="ARBA00001947"/>
    </source>
</evidence>
<dbReference type="HAMAP" id="MF_02227">
    <property type="entry name" value="RPE"/>
    <property type="match status" value="1"/>
</dbReference>
<gene>
    <name evidence="10 12" type="primary">rpe</name>
    <name evidence="12" type="ORF">NRE15_14575</name>
</gene>
<evidence type="ECO:0000256" key="1">
    <source>
        <dbReference type="ARBA" id="ARBA00001782"/>
    </source>
</evidence>
<comment type="similarity">
    <text evidence="6 10 11">Belongs to the ribulose-phosphate 3-epimerase family.</text>
</comment>
<dbReference type="NCBIfam" id="NF004076">
    <property type="entry name" value="PRK05581.1-4"/>
    <property type="match status" value="1"/>
</dbReference>
<comment type="catalytic activity">
    <reaction evidence="1 10 11">
        <text>D-ribulose 5-phosphate = D-xylulose 5-phosphate</text>
        <dbReference type="Rhea" id="RHEA:13677"/>
        <dbReference type="ChEBI" id="CHEBI:57737"/>
        <dbReference type="ChEBI" id="CHEBI:58121"/>
        <dbReference type="EC" id="5.1.3.1"/>
    </reaction>
</comment>
<evidence type="ECO:0000256" key="9">
    <source>
        <dbReference type="ARBA" id="ARBA00023235"/>
    </source>
</evidence>
<keyword evidence="10 11" id="KW-0119">Carbohydrate metabolism</keyword>
<evidence type="ECO:0000313" key="12">
    <source>
        <dbReference type="EMBL" id="UUX34085.1"/>
    </source>
</evidence>
<accession>A0ABY5P6H7</accession>
<dbReference type="RefSeq" id="WP_313793587.1">
    <property type="nucleotide sequence ID" value="NZ_CP102453.1"/>
</dbReference>
<feature type="binding site" evidence="10">
    <location>
        <position position="31"/>
    </location>
    <ligand>
        <name>a divalent metal cation</name>
        <dbReference type="ChEBI" id="CHEBI:60240"/>
    </ligand>
</feature>
<comment type="pathway">
    <text evidence="10">Carbohydrate degradation.</text>
</comment>
<dbReference type="PROSITE" id="PS01086">
    <property type="entry name" value="RIBUL_P_3_EPIMER_2"/>
    <property type="match status" value="1"/>
</dbReference>
<evidence type="ECO:0000256" key="8">
    <source>
        <dbReference type="ARBA" id="ARBA00022723"/>
    </source>
</evidence>
<sequence length="213" mass="23554">MKVAPSMLSADFSKLKEDIQEIVDAGADYLHIDLMDGQFVPNLSFGPMVYQSIRPSFDIVFDVHMMIDQPERYIEEVANAGADIITVHAEATHHIHRVLQQIKFFGKKAGVAINPGTSVAMIEPILNEVDLVLVMSVNPGFGGQTFIPSSLSKIEQLAQIRKENNYSYLIEVDGGVNELTGKQCLESGADILVAGSFIFNHPNRREAIQLLRN</sequence>
<evidence type="ECO:0000256" key="2">
    <source>
        <dbReference type="ARBA" id="ARBA00001936"/>
    </source>
</evidence>
<feature type="binding site" evidence="10">
    <location>
        <position position="33"/>
    </location>
    <ligand>
        <name>a divalent metal cation</name>
        <dbReference type="ChEBI" id="CHEBI:60240"/>
    </ligand>
</feature>
<feature type="binding site" evidence="10">
    <location>
        <position position="64"/>
    </location>
    <ligand>
        <name>substrate</name>
    </ligand>
</feature>
<dbReference type="GO" id="GO:0004750">
    <property type="term" value="F:D-ribulose-phosphate 3-epimerase activity"/>
    <property type="evidence" value="ECO:0007669"/>
    <property type="project" value="UniProtKB-EC"/>
</dbReference>
<dbReference type="InterPro" id="IPR000056">
    <property type="entry name" value="Ribul_P_3_epim-like"/>
</dbReference>
<keyword evidence="8 10" id="KW-0479">Metal-binding</keyword>
<feature type="active site" description="Proton donor" evidence="10">
    <location>
        <position position="173"/>
    </location>
</feature>
<dbReference type="PIRSF" id="PIRSF001461">
    <property type="entry name" value="RPE"/>
    <property type="match status" value="1"/>
</dbReference>
<comment type="cofactor">
    <cofactor evidence="10">
        <name>a divalent metal cation</name>
        <dbReference type="ChEBI" id="CHEBI:60240"/>
    </cofactor>
    <text evidence="10">Binds 1 divalent metal cation per subunit.</text>
</comment>
<protein>
    <recommendedName>
        <fullName evidence="7 10">Ribulose-phosphate 3-epimerase</fullName>
        <ecNumber evidence="7 10">5.1.3.1</ecNumber>
    </recommendedName>
</protein>
<comment type="cofactor">
    <cofactor evidence="3">
        <name>Co(2+)</name>
        <dbReference type="ChEBI" id="CHEBI:48828"/>
    </cofactor>
</comment>
<comment type="cofactor">
    <cofactor evidence="2">
        <name>Mn(2+)</name>
        <dbReference type="ChEBI" id="CHEBI:29035"/>
    </cofactor>
</comment>
<proteinExistence type="inferred from homology"/>
<name>A0ABY5P6H7_9LACT</name>
<dbReference type="Gene3D" id="3.20.20.70">
    <property type="entry name" value="Aldolase class I"/>
    <property type="match status" value="1"/>
</dbReference>
<dbReference type="InterPro" id="IPR011060">
    <property type="entry name" value="RibuloseP-bd_barrel"/>
</dbReference>
<comment type="function">
    <text evidence="10">Catalyzes the reversible epimerization of D-ribulose 5-phosphate to D-xylulose 5-phosphate.</text>
</comment>
<feature type="binding site" evidence="10">
    <location>
        <begin position="140"/>
        <end position="143"/>
    </location>
    <ligand>
        <name>substrate</name>
    </ligand>
</feature>
<feature type="binding site" evidence="10">
    <location>
        <begin position="195"/>
        <end position="196"/>
    </location>
    <ligand>
        <name>substrate</name>
    </ligand>
</feature>
<evidence type="ECO:0000256" key="3">
    <source>
        <dbReference type="ARBA" id="ARBA00001941"/>
    </source>
</evidence>
<evidence type="ECO:0000313" key="13">
    <source>
        <dbReference type="Proteomes" id="UP001315967"/>
    </source>
</evidence>
<evidence type="ECO:0000256" key="10">
    <source>
        <dbReference type="HAMAP-Rule" id="MF_02227"/>
    </source>
</evidence>
<feature type="binding site" evidence="10">
    <location>
        <position position="6"/>
    </location>
    <ligand>
        <name>substrate</name>
    </ligand>
</feature>
<dbReference type="PANTHER" id="PTHR11749">
    <property type="entry name" value="RIBULOSE-5-PHOSPHATE-3-EPIMERASE"/>
    <property type="match status" value="1"/>
</dbReference>
<dbReference type="SUPFAM" id="SSF51366">
    <property type="entry name" value="Ribulose-phoshate binding barrel"/>
    <property type="match status" value="1"/>
</dbReference>
<dbReference type="NCBIfam" id="TIGR01163">
    <property type="entry name" value="rpe"/>
    <property type="match status" value="1"/>
</dbReference>
<feature type="binding site" evidence="10">
    <location>
        <begin position="173"/>
        <end position="175"/>
    </location>
    <ligand>
        <name>substrate</name>
    </ligand>
</feature>
<evidence type="ECO:0000256" key="5">
    <source>
        <dbReference type="ARBA" id="ARBA00001954"/>
    </source>
</evidence>
<keyword evidence="9 10" id="KW-0413">Isomerase</keyword>
<comment type="cofactor">
    <cofactor evidence="4">
        <name>Zn(2+)</name>
        <dbReference type="ChEBI" id="CHEBI:29105"/>
    </cofactor>
</comment>
<evidence type="ECO:0000256" key="11">
    <source>
        <dbReference type="PIRNR" id="PIRNR001461"/>
    </source>
</evidence>
<comment type="cofactor">
    <cofactor evidence="5">
        <name>Fe(2+)</name>
        <dbReference type="ChEBI" id="CHEBI:29033"/>
    </cofactor>
</comment>
<feature type="active site" description="Proton acceptor" evidence="10">
    <location>
        <position position="33"/>
    </location>
</feature>
<feature type="binding site" evidence="10">
    <location>
        <position position="64"/>
    </location>
    <ligand>
        <name>a divalent metal cation</name>
        <dbReference type="ChEBI" id="CHEBI:60240"/>
    </ligand>
</feature>
<dbReference type="EC" id="5.1.3.1" evidence="7 10"/>
<reference evidence="12 13" key="1">
    <citation type="submission" date="2022-08" db="EMBL/GenBank/DDBJ databases">
        <title>Aerococcaceae sp. nov isolated from spoiled eye mask.</title>
        <authorList>
            <person name="Zhou G."/>
            <person name="Xie X.-B."/>
            <person name="Shi Q.-S."/>
            <person name="Wang Y.-S."/>
            <person name="Wen X."/>
            <person name="Peng H."/>
            <person name="Yang X.-J."/>
            <person name="Tao H.-B."/>
            <person name="Huang X.-M."/>
        </authorList>
    </citation>
    <scope>NUCLEOTIDE SEQUENCE [LARGE SCALE GENOMIC DNA]</scope>
    <source>
        <strain evidence="13">DM20194951</strain>
    </source>
</reference>
<dbReference type="PROSITE" id="PS01085">
    <property type="entry name" value="RIBUL_P_3_EPIMER_1"/>
    <property type="match status" value="1"/>
</dbReference>
<dbReference type="InterPro" id="IPR013785">
    <property type="entry name" value="Aldolase_TIM"/>
</dbReference>
<dbReference type="InterPro" id="IPR026019">
    <property type="entry name" value="Ribul_P_3_epim"/>
</dbReference>
<feature type="binding site" evidence="10">
    <location>
        <position position="173"/>
    </location>
    <ligand>
        <name>a divalent metal cation</name>
        <dbReference type="ChEBI" id="CHEBI:60240"/>
    </ligand>
</feature>
<organism evidence="12 13">
    <name type="scientific">Fundicoccus culcitae</name>
    <dbReference type="NCBI Taxonomy" id="2969821"/>
    <lineage>
        <taxon>Bacteria</taxon>
        <taxon>Bacillati</taxon>
        <taxon>Bacillota</taxon>
        <taxon>Bacilli</taxon>
        <taxon>Lactobacillales</taxon>
        <taxon>Aerococcaceae</taxon>
        <taxon>Fundicoccus</taxon>
    </lineage>
</organism>
<dbReference type="Proteomes" id="UP001315967">
    <property type="component" value="Chromosome"/>
</dbReference>